<dbReference type="EMBL" id="UYRT01087210">
    <property type="protein sequence ID" value="VDN32295.1"/>
    <property type="molecule type" value="Genomic_DNA"/>
</dbReference>
<dbReference type="WBParaSite" id="GPUH_0001873201-mRNA-1">
    <property type="protein sequence ID" value="GPUH_0001873201-mRNA-1"/>
    <property type="gene ID" value="GPUH_0001873201"/>
</dbReference>
<feature type="compositionally biased region" description="Basic and acidic residues" evidence="1">
    <location>
        <begin position="131"/>
        <end position="145"/>
    </location>
</feature>
<proteinExistence type="predicted"/>
<keyword evidence="4" id="KW-1185">Reference proteome</keyword>
<dbReference type="AlphaFoldDB" id="A0A183ECL6"/>
<organism evidence="5">
    <name type="scientific">Gongylonema pulchrum</name>
    <dbReference type="NCBI Taxonomy" id="637853"/>
    <lineage>
        <taxon>Eukaryota</taxon>
        <taxon>Metazoa</taxon>
        <taxon>Ecdysozoa</taxon>
        <taxon>Nematoda</taxon>
        <taxon>Chromadorea</taxon>
        <taxon>Rhabditida</taxon>
        <taxon>Spirurina</taxon>
        <taxon>Spiruromorpha</taxon>
        <taxon>Spiruroidea</taxon>
        <taxon>Gongylonematidae</taxon>
        <taxon>Gongylonema</taxon>
    </lineage>
</organism>
<evidence type="ECO:0000313" key="5">
    <source>
        <dbReference type="WBParaSite" id="GPUH_0001873201-mRNA-1"/>
    </source>
</evidence>
<gene>
    <name evidence="3" type="ORF">GPUH_LOCUS18708</name>
</gene>
<name>A0A183ECL6_9BILA</name>
<feature type="region of interest" description="Disordered" evidence="1">
    <location>
        <begin position="1"/>
        <end position="159"/>
    </location>
</feature>
<feature type="compositionally biased region" description="Basic and acidic residues" evidence="1">
    <location>
        <begin position="96"/>
        <end position="121"/>
    </location>
</feature>
<feature type="transmembrane region" description="Helical" evidence="2">
    <location>
        <begin position="163"/>
        <end position="180"/>
    </location>
</feature>
<accession>A0A183ECL6</accession>
<reference evidence="3 4" key="2">
    <citation type="submission" date="2018-11" db="EMBL/GenBank/DDBJ databases">
        <authorList>
            <consortium name="Pathogen Informatics"/>
        </authorList>
    </citation>
    <scope>NUCLEOTIDE SEQUENCE [LARGE SCALE GENOMIC DNA]</scope>
</reference>
<evidence type="ECO:0000256" key="1">
    <source>
        <dbReference type="SAM" id="MobiDB-lite"/>
    </source>
</evidence>
<keyword evidence="2" id="KW-0812">Transmembrane</keyword>
<keyword evidence="2" id="KW-1133">Transmembrane helix</keyword>
<evidence type="ECO:0000313" key="4">
    <source>
        <dbReference type="Proteomes" id="UP000271098"/>
    </source>
</evidence>
<evidence type="ECO:0000256" key="2">
    <source>
        <dbReference type="SAM" id="Phobius"/>
    </source>
</evidence>
<dbReference type="Proteomes" id="UP000271098">
    <property type="component" value="Unassembled WGS sequence"/>
</dbReference>
<keyword evidence="2" id="KW-0472">Membrane</keyword>
<sequence>MEKMRPRPSEILAKPADKERMMKASGLKPHTHEKRPPKEPLNKQPSLNEIFRQQAQFFSEVRKKQSMKARGDVVSQHMKQQKAPSEESGKMASTSENRKGAAEGSRDQKHAKESEKKEKSESSSVVRKEKKLGSDGHETKPKVDLQYRQQQQQQKERKEKKEVVNLFFFFFISVRNLILLCQKKKLRDRGDYLFDDSF</sequence>
<evidence type="ECO:0000313" key="3">
    <source>
        <dbReference type="EMBL" id="VDN32295.1"/>
    </source>
</evidence>
<reference evidence="5" key="1">
    <citation type="submission" date="2016-06" db="UniProtKB">
        <authorList>
            <consortium name="WormBaseParasite"/>
        </authorList>
    </citation>
    <scope>IDENTIFICATION</scope>
</reference>
<feature type="compositionally biased region" description="Polar residues" evidence="1">
    <location>
        <begin position="43"/>
        <end position="57"/>
    </location>
</feature>
<protein>
    <submittedName>
        <fullName evidence="5">Zgc:194224</fullName>
    </submittedName>
</protein>